<dbReference type="PROSITE" id="PS50006">
    <property type="entry name" value="FHA_DOMAIN"/>
    <property type="match status" value="1"/>
</dbReference>
<dbReference type="OrthoDB" id="21470at2759"/>
<dbReference type="PANTHER" id="PTHR23106:SF24">
    <property type="entry name" value="ANGIOGENIC FACTOR WITH G PATCH AND FHA DOMAINS 1"/>
    <property type="match status" value="1"/>
</dbReference>
<evidence type="ECO:0000313" key="2">
    <source>
        <dbReference type="EMBL" id="KAJ1719335.1"/>
    </source>
</evidence>
<sequence>MASSFETDLDAYLSRANQDTIGTTSVESGSQAICPDGFVVSADPRYAYNQDRELWLDLQTGVLSCYDTESQTYVNVQQGTDADEETVSVNIVRLVVLESDCLAVDSHVDIGDLDELGIGRDWPGANTRHLRIPDIGISRFHAKIYVSDLEAANTSDVCDAGSEDGEIEGTADERMGLDDADELSEGEYVDHNATSATQQQMQRQQRSDQSEIGIYIVDQGSTHGTFVNNDRLSEPKAASKPRLLQHMDQLSIGQTKLQIHIHQQT</sequence>
<proteinExistence type="predicted"/>
<dbReference type="Pfam" id="PF00498">
    <property type="entry name" value="FHA"/>
    <property type="match status" value="1"/>
</dbReference>
<evidence type="ECO:0000313" key="3">
    <source>
        <dbReference type="Proteomes" id="UP001149813"/>
    </source>
</evidence>
<accession>A0A9W8CMP0</accession>
<dbReference type="Gene3D" id="2.60.200.20">
    <property type="match status" value="1"/>
</dbReference>
<dbReference type="SMART" id="SM00240">
    <property type="entry name" value="FHA"/>
    <property type="match status" value="1"/>
</dbReference>
<dbReference type="PANTHER" id="PTHR23106">
    <property type="entry name" value="ANGIOGENIC FACTOR WITH G PATCH AND FHA DOMAINS 1"/>
    <property type="match status" value="1"/>
</dbReference>
<name>A0A9W8CMP0_9FUNG</name>
<feature type="domain" description="FHA" evidence="1">
    <location>
        <begin position="116"/>
        <end position="232"/>
    </location>
</feature>
<comment type="caution">
    <text evidence="2">The sequence shown here is derived from an EMBL/GenBank/DDBJ whole genome shotgun (WGS) entry which is preliminary data.</text>
</comment>
<dbReference type="AlphaFoldDB" id="A0A9W8CMP0"/>
<keyword evidence="3" id="KW-1185">Reference proteome</keyword>
<dbReference type="EMBL" id="JANBOJ010000424">
    <property type="protein sequence ID" value="KAJ1719335.1"/>
    <property type="molecule type" value="Genomic_DNA"/>
</dbReference>
<dbReference type="InterPro" id="IPR008984">
    <property type="entry name" value="SMAD_FHA_dom_sf"/>
</dbReference>
<dbReference type="InterPro" id="IPR053027">
    <property type="entry name" value="AGGF1"/>
</dbReference>
<evidence type="ECO:0000259" key="1">
    <source>
        <dbReference type="PROSITE" id="PS50006"/>
    </source>
</evidence>
<protein>
    <recommendedName>
        <fullName evidence="1">FHA domain-containing protein</fullName>
    </recommendedName>
</protein>
<dbReference type="InterPro" id="IPR000253">
    <property type="entry name" value="FHA_dom"/>
</dbReference>
<reference evidence="2" key="1">
    <citation type="submission" date="2022-07" db="EMBL/GenBank/DDBJ databases">
        <title>Phylogenomic reconstructions and comparative analyses of Kickxellomycotina fungi.</title>
        <authorList>
            <person name="Reynolds N.K."/>
            <person name="Stajich J.E."/>
            <person name="Barry K."/>
            <person name="Grigoriev I.V."/>
            <person name="Crous P."/>
            <person name="Smith M.E."/>
        </authorList>
    </citation>
    <scope>NUCLEOTIDE SEQUENCE</scope>
    <source>
        <strain evidence="2">NBRC 32514</strain>
    </source>
</reference>
<gene>
    <name evidence="2" type="ORF">LPJ53_005887</name>
</gene>
<organism evidence="2 3">
    <name type="scientific">Coemansia erecta</name>
    <dbReference type="NCBI Taxonomy" id="147472"/>
    <lineage>
        <taxon>Eukaryota</taxon>
        <taxon>Fungi</taxon>
        <taxon>Fungi incertae sedis</taxon>
        <taxon>Zoopagomycota</taxon>
        <taxon>Kickxellomycotina</taxon>
        <taxon>Kickxellomycetes</taxon>
        <taxon>Kickxellales</taxon>
        <taxon>Kickxellaceae</taxon>
        <taxon>Coemansia</taxon>
    </lineage>
</organism>
<dbReference type="Proteomes" id="UP001149813">
    <property type="component" value="Unassembled WGS sequence"/>
</dbReference>
<dbReference type="SUPFAM" id="SSF49879">
    <property type="entry name" value="SMAD/FHA domain"/>
    <property type="match status" value="1"/>
</dbReference>